<organism evidence="1 2">
    <name type="scientific">Methylobacterium pseudosasicola</name>
    <dbReference type="NCBI Taxonomy" id="582667"/>
    <lineage>
        <taxon>Bacteria</taxon>
        <taxon>Pseudomonadati</taxon>
        <taxon>Pseudomonadota</taxon>
        <taxon>Alphaproteobacteria</taxon>
        <taxon>Hyphomicrobiales</taxon>
        <taxon>Methylobacteriaceae</taxon>
        <taxon>Methylobacterium</taxon>
    </lineage>
</organism>
<dbReference type="RefSeq" id="WP_092047473.1">
    <property type="nucleotide sequence ID" value="NZ_FOTK01000097.1"/>
</dbReference>
<name>A0A1I4VEM8_9HYPH</name>
<reference evidence="2" key="1">
    <citation type="submission" date="2016-10" db="EMBL/GenBank/DDBJ databases">
        <authorList>
            <person name="Varghese N."/>
            <person name="Submissions S."/>
        </authorList>
    </citation>
    <scope>NUCLEOTIDE SEQUENCE [LARGE SCALE GENOMIC DNA]</scope>
    <source>
        <strain evidence="2">BL36</strain>
    </source>
</reference>
<proteinExistence type="predicted"/>
<accession>A0A1I4VEM8</accession>
<dbReference type="Proteomes" id="UP000199048">
    <property type="component" value="Unassembled WGS sequence"/>
</dbReference>
<evidence type="ECO:0000313" key="1">
    <source>
        <dbReference type="EMBL" id="SFM99677.1"/>
    </source>
</evidence>
<dbReference type="EMBL" id="FOTK01000097">
    <property type="protein sequence ID" value="SFM99677.1"/>
    <property type="molecule type" value="Genomic_DNA"/>
</dbReference>
<dbReference type="STRING" id="582667.SAMN05192568_10977"/>
<keyword evidence="2" id="KW-1185">Reference proteome</keyword>
<protein>
    <submittedName>
        <fullName evidence="1">Uncharacterized protein</fullName>
    </submittedName>
</protein>
<gene>
    <name evidence="1" type="ORF">SAMN05192568_10977</name>
</gene>
<evidence type="ECO:0000313" key="2">
    <source>
        <dbReference type="Proteomes" id="UP000199048"/>
    </source>
</evidence>
<dbReference type="AlphaFoldDB" id="A0A1I4VEM8"/>
<dbReference type="OrthoDB" id="8003591at2"/>
<sequence length="96" mass="10350">MTEPPYYGTAEPLRDFVAECLTQVQFYAGMGVDYAAAKDDTGLTYSTRRAVAALKHGVAILKMLEEKNAADLQAQQLARAEQQGADVALGLRGRDG</sequence>